<evidence type="ECO:0000313" key="1">
    <source>
        <dbReference type="Proteomes" id="UP000095286"/>
    </source>
</evidence>
<accession>A0AC35UI13</accession>
<dbReference type="WBParaSite" id="RSKR_0001179400.1">
    <property type="protein sequence ID" value="RSKR_0001179400.1"/>
    <property type="gene ID" value="RSKR_0001179400"/>
</dbReference>
<proteinExistence type="predicted"/>
<reference evidence="2" key="1">
    <citation type="submission" date="2016-11" db="UniProtKB">
        <authorList>
            <consortium name="WormBaseParasite"/>
        </authorList>
    </citation>
    <scope>IDENTIFICATION</scope>
    <source>
        <strain evidence="2">KR3021</strain>
    </source>
</reference>
<sequence length="332" mass="36938">MSSKIPFYVFYGIKGGPTALQEIELSIKEQLWFVGAGNGILHIFSTNRRKKIGQIVLDESIAPNCDLNPIQQIAYDKGENTDSFIVYILIRANGLYKINISFNATLTTDISFNSPPPIKFDVKSIGFAGFLKYDSNILVENCSGMALVSLTDGNILNYFSIPESDVVMSMCKVNKSLVALGTDGGFILIANVKNGKIIDKLSITKKPVVSVNMLNDKIIAISRNHTYSKLNFDGERLTMAEGNEHVYKSWKTPPKISIVEPSLKNFFIVALGSGKINLVKTENFDLLCEMNEHSNKNISAMAWGKLRKEKEDPYVFLVGTRDDESLTIWSLN</sequence>
<protein>
    <submittedName>
        <fullName evidence="2">WD_REPEATS_REGION domain-containing protein</fullName>
    </submittedName>
</protein>
<organism evidence="1 2">
    <name type="scientific">Rhabditophanes sp. KR3021</name>
    <dbReference type="NCBI Taxonomy" id="114890"/>
    <lineage>
        <taxon>Eukaryota</taxon>
        <taxon>Metazoa</taxon>
        <taxon>Ecdysozoa</taxon>
        <taxon>Nematoda</taxon>
        <taxon>Chromadorea</taxon>
        <taxon>Rhabditida</taxon>
        <taxon>Tylenchina</taxon>
        <taxon>Panagrolaimomorpha</taxon>
        <taxon>Strongyloidoidea</taxon>
        <taxon>Alloionematidae</taxon>
        <taxon>Rhabditophanes</taxon>
    </lineage>
</organism>
<evidence type="ECO:0000313" key="2">
    <source>
        <dbReference type="WBParaSite" id="RSKR_0001179400.1"/>
    </source>
</evidence>
<dbReference type="Proteomes" id="UP000095286">
    <property type="component" value="Unplaced"/>
</dbReference>
<name>A0AC35UI13_9BILA</name>